<evidence type="ECO:0000313" key="11">
    <source>
        <dbReference type="EMBL" id="VXC13817.1"/>
    </source>
</evidence>
<evidence type="ECO:0000313" key="12">
    <source>
        <dbReference type="Proteomes" id="UP000430202"/>
    </source>
</evidence>
<dbReference type="GO" id="GO:0003676">
    <property type="term" value="F:nucleic acid binding"/>
    <property type="evidence" value="ECO:0007669"/>
    <property type="project" value="InterPro"/>
</dbReference>
<dbReference type="InterPro" id="IPR013520">
    <property type="entry name" value="Ribonucl_H"/>
</dbReference>
<dbReference type="PANTHER" id="PTHR30562:SF10">
    <property type="entry name" value="EXCINUCLEASE CHO"/>
    <property type="match status" value="1"/>
</dbReference>
<protein>
    <recommendedName>
        <fullName evidence="7">Excinuclease cho</fullName>
    </recommendedName>
    <alternativeName>
        <fullName evidence="9">Endonuclease cho</fullName>
    </alternativeName>
    <alternativeName>
        <fullName evidence="8">UvrC homolog protein</fullName>
    </alternativeName>
</protein>
<evidence type="ECO:0000256" key="6">
    <source>
        <dbReference type="ARBA" id="ARBA00023236"/>
    </source>
</evidence>
<keyword evidence="5" id="KW-0234">DNA repair</keyword>
<dbReference type="PROSITE" id="PS50164">
    <property type="entry name" value="GIY_YIG"/>
    <property type="match status" value="1"/>
</dbReference>
<evidence type="ECO:0000259" key="10">
    <source>
        <dbReference type="PROSITE" id="PS50164"/>
    </source>
</evidence>
<dbReference type="PANTHER" id="PTHR30562">
    <property type="entry name" value="UVRC/OXIDOREDUCTASE"/>
    <property type="match status" value="1"/>
</dbReference>
<evidence type="ECO:0000256" key="9">
    <source>
        <dbReference type="ARBA" id="ARBA00042732"/>
    </source>
</evidence>
<evidence type="ECO:0000256" key="7">
    <source>
        <dbReference type="ARBA" id="ARBA00040756"/>
    </source>
</evidence>
<dbReference type="InterPro" id="IPR000305">
    <property type="entry name" value="GIY-YIG_endonuc"/>
</dbReference>
<keyword evidence="12" id="KW-1185">Reference proteome</keyword>
<keyword evidence="3" id="KW-0378">Hydrolase</keyword>
<keyword evidence="6" id="KW-0742">SOS response</keyword>
<dbReference type="InterPro" id="IPR035901">
    <property type="entry name" value="GIY-YIG_endonuc_sf"/>
</dbReference>
<dbReference type="CDD" id="cd10434">
    <property type="entry name" value="GIY-YIG_UvrC_Cho"/>
    <property type="match status" value="1"/>
</dbReference>
<evidence type="ECO:0000256" key="5">
    <source>
        <dbReference type="ARBA" id="ARBA00023204"/>
    </source>
</evidence>
<dbReference type="SMART" id="SM00465">
    <property type="entry name" value="GIYc"/>
    <property type="match status" value="1"/>
</dbReference>
<dbReference type="SUPFAM" id="SSF53098">
    <property type="entry name" value="Ribonuclease H-like"/>
    <property type="match status" value="1"/>
</dbReference>
<dbReference type="EMBL" id="CABWLR010000006">
    <property type="protein sequence ID" value="VXC13817.1"/>
    <property type="molecule type" value="Genomic_DNA"/>
</dbReference>
<name>A0A653W4S7_9FLAO</name>
<dbReference type="Pfam" id="PF00929">
    <property type="entry name" value="RNase_T"/>
    <property type="match status" value="1"/>
</dbReference>
<keyword evidence="2" id="KW-0228">DNA excision</keyword>
<feature type="domain" description="GIY-YIG" evidence="10">
    <location>
        <begin position="202"/>
        <end position="278"/>
    </location>
</feature>
<dbReference type="Proteomes" id="UP000430202">
    <property type="component" value="Unassembled WGS sequence"/>
</dbReference>
<accession>A0A653W4S7</accession>
<keyword evidence="4" id="KW-0267">Excision nuclease</keyword>
<dbReference type="GO" id="GO:0006289">
    <property type="term" value="P:nucleotide-excision repair"/>
    <property type="evidence" value="ECO:0007669"/>
    <property type="project" value="InterPro"/>
</dbReference>
<dbReference type="GO" id="GO:0009432">
    <property type="term" value="P:SOS response"/>
    <property type="evidence" value="ECO:0007669"/>
    <property type="project" value="UniProtKB-KW"/>
</dbReference>
<evidence type="ECO:0000256" key="8">
    <source>
        <dbReference type="ARBA" id="ARBA00042138"/>
    </source>
</evidence>
<dbReference type="InterPro" id="IPR050066">
    <property type="entry name" value="UvrABC_protein_C"/>
</dbReference>
<keyword evidence="1" id="KW-0227">DNA damage</keyword>
<reference evidence="11 12" key="1">
    <citation type="submission" date="2019-10" db="EMBL/GenBank/DDBJ databases">
        <authorList>
            <person name="Karimi E."/>
        </authorList>
    </citation>
    <scope>NUCLEOTIDE SEQUENCE [LARGE SCALE GENOMIC DNA]</scope>
    <source>
        <strain evidence="11">Maribacter sp. 151</strain>
    </source>
</reference>
<organism evidence="11 12">
    <name type="scientific">Maribacter litoralis</name>
    <dbReference type="NCBI Taxonomy" id="2059726"/>
    <lineage>
        <taxon>Bacteria</taxon>
        <taxon>Pseudomonadati</taxon>
        <taxon>Bacteroidota</taxon>
        <taxon>Flavobacteriia</taxon>
        <taxon>Flavobacteriales</taxon>
        <taxon>Flavobacteriaceae</taxon>
        <taxon>Maribacter</taxon>
    </lineage>
</organism>
<evidence type="ECO:0000256" key="3">
    <source>
        <dbReference type="ARBA" id="ARBA00022801"/>
    </source>
</evidence>
<dbReference type="CDD" id="cd06127">
    <property type="entry name" value="DEDDh"/>
    <property type="match status" value="1"/>
</dbReference>
<proteinExistence type="predicted"/>
<dbReference type="Gene3D" id="3.30.420.10">
    <property type="entry name" value="Ribonuclease H-like superfamily/Ribonuclease H"/>
    <property type="match status" value="1"/>
</dbReference>
<dbReference type="Gene3D" id="3.40.1440.10">
    <property type="entry name" value="GIY-YIG endonuclease"/>
    <property type="match status" value="1"/>
</dbReference>
<evidence type="ECO:0000256" key="1">
    <source>
        <dbReference type="ARBA" id="ARBA00022763"/>
    </source>
</evidence>
<dbReference type="GO" id="GO:0004527">
    <property type="term" value="F:exonuclease activity"/>
    <property type="evidence" value="ECO:0007669"/>
    <property type="project" value="UniProtKB-ARBA"/>
</dbReference>
<dbReference type="InterPro" id="IPR036397">
    <property type="entry name" value="RNaseH_sf"/>
</dbReference>
<dbReference type="AlphaFoldDB" id="A0A653W4S7"/>
<evidence type="ECO:0000256" key="2">
    <source>
        <dbReference type="ARBA" id="ARBA00022769"/>
    </source>
</evidence>
<dbReference type="SUPFAM" id="SSF82771">
    <property type="entry name" value="GIY-YIG endonuclease"/>
    <property type="match status" value="1"/>
</dbReference>
<gene>
    <name evidence="11" type="ORF">MARI151_60149</name>
</gene>
<dbReference type="SMART" id="SM00479">
    <property type="entry name" value="EXOIII"/>
    <property type="match status" value="1"/>
</dbReference>
<dbReference type="InterPro" id="IPR047296">
    <property type="entry name" value="GIY-YIG_UvrC_Cho"/>
</dbReference>
<dbReference type="GO" id="GO:0009380">
    <property type="term" value="C:excinuclease repair complex"/>
    <property type="evidence" value="ECO:0007669"/>
    <property type="project" value="TreeGrafter"/>
</dbReference>
<sequence length="464" mass="53541">MSNRKFAIISLTTFGYKPNPLRIVQLTISKLMGDYYEPVFQTNINPEERLPSYIQQKTGLTDTILLQAPTFSEIANTILKELDGHLLIAHNASFVHYALQSEFKYLGYSFKIPQICTQRLAKKVLPNMTNYELPYLTSVLNIPLATSHELTERNNAVALLFQRLIQLDDNESIISKMLEPKDQKAHFVPKNIEYQKLNSLPNSPGVYKFQNQFGEVLYVGKAKDIKKRVLSHFYSSNEKELILCNATYHVDYETTGSELIALLREADLIAKLDPPHNYIQKKDYVTYHLVPQKNRKGILQIKIERRPYQHAPTEIFLKRGDATQRLIELTKRFRLCPLQTGLKNKLGRCTHGEYSECDGICTGDEELGLYNEKVENALDYLNNENDNYIIFEKGRTKEERNFVLVLHGVYQGYGFLDNSQSISTLEDFQDMLNPKKHSYHTAKIIASYKQRNPRKIKTLLTTTS</sequence>
<dbReference type="InterPro" id="IPR012337">
    <property type="entry name" value="RNaseH-like_sf"/>
</dbReference>
<dbReference type="RefSeq" id="WP_159303820.1">
    <property type="nucleotide sequence ID" value="NZ_LR733271.1"/>
</dbReference>
<evidence type="ECO:0000256" key="4">
    <source>
        <dbReference type="ARBA" id="ARBA00022881"/>
    </source>
</evidence>